<accession>A0A0A9AQ75</accession>
<sequence length="42" mass="4864">MNISIIKHLLKCEMLLWADDTSIRSSLQSMKLHRSTYLSDSP</sequence>
<protein>
    <submittedName>
        <fullName evidence="1">Uncharacterized protein</fullName>
    </submittedName>
</protein>
<dbReference type="AlphaFoldDB" id="A0A0A9AQ75"/>
<proteinExistence type="predicted"/>
<reference evidence="1" key="1">
    <citation type="submission" date="2014-09" db="EMBL/GenBank/DDBJ databases">
        <authorList>
            <person name="Magalhaes I.L.F."/>
            <person name="Oliveira U."/>
            <person name="Santos F.R."/>
            <person name="Vidigal T.H.D.A."/>
            <person name="Brescovit A.D."/>
            <person name="Santos A.J."/>
        </authorList>
    </citation>
    <scope>NUCLEOTIDE SEQUENCE</scope>
    <source>
        <tissue evidence="1">Shoot tissue taken approximately 20 cm above the soil surface</tissue>
    </source>
</reference>
<evidence type="ECO:0000313" key="1">
    <source>
        <dbReference type="EMBL" id="JAD52023.1"/>
    </source>
</evidence>
<reference evidence="1" key="2">
    <citation type="journal article" date="2015" name="Data Brief">
        <title>Shoot transcriptome of the giant reed, Arundo donax.</title>
        <authorList>
            <person name="Barrero R.A."/>
            <person name="Guerrero F.D."/>
            <person name="Moolhuijzen P."/>
            <person name="Goolsby J.A."/>
            <person name="Tidwell J."/>
            <person name="Bellgard S.E."/>
            <person name="Bellgard M.I."/>
        </authorList>
    </citation>
    <scope>NUCLEOTIDE SEQUENCE</scope>
    <source>
        <tissue evidence="1">Shoot tissue taken approximately 20 cm above the soil surface</tissue>
    </source>
</reference>
<name>A0A0A9AQ75_ARUDO</name>
<dbReference type="EMBL" id="GBRH01245872">
    <property type="protein sequence ID" value="JAD52023.1"/>
    <property type="molecule type" value="Transcribed_RNA"/>
</dbReference>
<organism evidence="1">
    <name type="scientific">Arundo donax</name>
    <name type="common">Giant reed</name>
    <name type="synonym">Donax arundinaceus</name>
    <dbReference type="NCBI Taxonomy" id="35708"/>
    <lineage>
        <taxon>Eukaryota</taxon>
        <taxon>Viridiplantae</taxon>
        <taxon>Streptophyta</taxon>
        <taxon>Embryophyta</taxon>
        <taxon>Tracheophyta</taxon>
        <taxon>Spermatophyta</taxon>
        <taxon>Magnoliopsida</taxon>
        <taxon>Liliopsida</taxon>
        <taxon>Poales</taxon>
        <taxon>Poaceae</taxon>
        <taxon>PACMAD clade</taxon>
        <taxon>Arundinoideae</taxon>
        <taxon>Arundineae</taxon>
        <taxon>Arundo</taxon>
    </lineage>
</organism>